<dbReference type="InterPro" id="IPR012001">
    <property type="entry name" value="Thiamin_PyroP_enz_TPP-bd_dom"/>
</dbReference>
<evidence type="ECO:0000259" key="5">
    <source>
        <dbReference type="Pfam" id="PF02775"/>
    </source>
</evidence>
<dbReference type="RefSeq" id="WP_279380325.1">
    <property type="nucleotide sequence ID" value="NZ_BMJM01000001.1"/>
</dbReference>
<dbReference type="CDD" id="cd02002">
    <property type="entry name" value="TPP_BFDC"/>
    <property type="match status" value="1"/>
</dbReference>
<dbReference type="PANTHER" id="PTHR18968">
    <property type="entry name" value="THIAMINE PYROPHOSPHATE ENZYMES"/>
    <property type="match status" value="1"/>
</dbReference>
<dbReference type="GO" id="GO:0030976">
    <property type="term" value="F:thiamine pyrophosphate binding"/>
    <property type="evidence" value="ECO:0007669"/>
    <property type="project" value="InterPro"/>
</dbReference>
<protein>
    <submittedName>
        <fullName evidence="7">Benzoylformate decarboxylase</fullName>
    </submittedName>
</protein>
<sequence>MQGKHILLNLLHSEGVEFIFGNPGTTELPLMDAFVVENRIRYILGLNEVVVMGMADGYAQATGRLAVCNLHAAPGLGNAMGMLYNAAKAGAPILVTAGQQDMCIRLTEPLLWDDLATMARPLCKWSFEVNSLAELPRAIRRASKVALTAPTGPVFLSIPGDILTASAADLDLGQPTRIGTRMRGDADVVAAAAKLIQASVNPVIFAGDSVAKSSAHAEIIAFAEAVGAPVYLEAMANTAAFPSNHPLYGGTVPRMTPALRAVMAGHDLLISIGADLMTQSQATGIEALSPGTLVVHLDDEPWQIGKNFAATAAIQGDVKATLPELTALVAGCGDGRREGIVAKLAAVRAELLAGVDAMAGQIPLQSQPVLKLIGELLPADAIVVEELLSSGMNTVRHLVPAVAPDSWFGMRGGGIGVAIPQAAGIQLAFPGRPVVVLSGDGSAMYSAAALWTLAHYQLPVITVIFNNRGYRILKQRTRAIGGHSAETDTYVAMDIEEPAIDFMALAKAHGVLGVKADTLDAVRAAFLAALASKAPTLIEIAVERGL</sequence>
<evidence type="ECO:0000313" key="8">
    <source>
        <dbReference type="Proteomes" id="UP000635071"/>
    </source>
</evidence>
<evidence type="ECO:0000259" key="6">
    <source>
        <dbReference type="Pfam" id="PF02776"/>
    </source>
</evidence>
<reference evidence="7" key="2">
    <citation type="submission" date="2020-09" db="EMBL/GenBank/DDBJ databases">
        <authorList>
            <person name="Sun Q."/>
            <person name="Zhou Y."/>
        </authorList>
    </citation>
    <scope>NUCLEOTIDE SEQUENCE</scope>
    <source>
        <strain evidence="7">CGMCC 1.15519</strain>
    </source>
</reference>
<gene>
    <name evidence="7" type="primary">mdlC</name>
    <name evidence="7" type="ORF">GCM10011529_00940</name>
</gene>
<dbReference type="EMBL" id="BMJM01000001">
    <property type="protein sequence ID" value="GGD98673.1"/>
    <property type="molecule type" value="Genomic_DNA"/>
</dbReference>
<reference evidence="7" key="1">
    <citation type="journal article" date="2014" name="Int. J. Syst. Evol. Microbiol.">
        <title>Complete genome sequence of Corynebacterium casei LMG S-19264T (=DSM 44701T), isolated from a smear-ripened cheese.</title>
        <authorList>
            <consortium name="US DOE Joint Genome Institute (JGI-PGF)"/>
            <person name="Walter F."/>
            <person name="Albersmeier A."/>
            <person name="Kalinowski J."/>
            <person name="Ruckert C."/>
        </authorList>
    </citation>
    <scope>NUCLEOTIDE SEQUENCE</scope>
    <source>
        <strain evidence="7">CGMCC 1.15519</strain>
    </source>
</reference>
<evidence type="ECO:0000259" key="4">
    <source>
        <dbReference type="Pfam" id="PF00205"/>
    </source>
</evidence>
<dbReference type="InterPro" id="IPR011766">
    <property type="entry name" value="TPP_enzyme_TPP-bd"/>
</dbReference>
<dbReference type="Gene3D" id="3.40.50.1220">
    <property type="entry name" value="TPP-binding domain"/>
    <property type="match status" value="1"/>
</dbReference>
<dbReference type="SUPFAM" id="SSF52467">
    <property type="entry name" value="DHS-like NAD/FAD-binding domain"/>
    <property type="match status" value="1"/>
</dbReference>
<dbReference type="SUPFAM" id="SSF52518">
    <property type="entry name" value="Thiamin diphosphate-binding fold (THDP-binding)"/>
    <property type="match status" value="2"/>
</dbReference>
<dbReference type="AlphaFoldDB" id="A0A916ZHT8"/>
<dbReference type="Gene3D" id="3.40.50.970">
    <property type="match status" value="2"/>
</dbReference>
<dbReference type="InterPro" id="IPR045229">
    <property type="entry name" value="TPP_enz"/>
</dbReference>
<comment type="caution">
    <text evidence="7">The sequence shown here is derived from an EMBL/GenBank/DDBJ whole genome shotgun (WGS) entry which is preliminary data.</text>
</comment>
<dbReference type="Pfam" id="PF02775">
    <property type="entry name" value="TPP_enzyme_C"/>
    <property type="match status" value="1"/>
</dbReference>
<evidence type="ECO:0000256" key="2">
    <source>
        <dbReference type="ARBA" id="ARBA00023052"/>
    </source>
</evidence>
<dbReference type="InterPro" id="IPR012000">
    <property type="entry name" value="Thiamin_PyroP_enz_cen_dom"/>
</dbReference>
<dbReference type="CDD" id="cd07035">
    <property type="entry name" value="TPP_PYR_POX_like"/>
    <property type="match status" value="1"/>
</dbReference>
<dbReference type="Pfam" id="PF02776">
    <property type="entry name" value="TPP_enzyme_N"/>
    <property type="match status" value="1"/>
</dbReference>
<dbReference type="GO" id="GO:0000287">
    <property type="term" value="F:magnesium ion binding"/>
    <property type="evidence" value="ECO:0007669"/>
    <property type="project" value="InterPro"/>
</dbReference>
<accession>A0A916ZHT8</accession>
<dbReference type="GO" id="GO:0019752">
    <property type="term" value="P:carboxylic acid metabolic process"/>
    <property type="evidence" value="ECO:0007669"/>
    <property type="project" value="UniProtKB-ARBA"/>
</dbReference>
<organism evidence="7 8">
    <name type="scientific">Sandarakinorhabdus glacialis</name>
    <dbReference type="NCBI Taxonomy" id="1614636"/>
    <lineage>
        <taxon>Bacteria</taxon>
        <taxon>Pseudomonadati</taxon>
        <taxon>Pseudomonadota</taxon>
        <taxon>Alphaproteobacteria</taxon>
        <taxon>Sphingomonadales</taxon>
        <taxon>Sphingosinicellaceae</taxon>
        <taxon>Sandarakinorhabdus</taxon>
    </lineage>
</organism>
<comment type="similarity">
    <text evidence="1 3">Belongs to the TPP enzyme family.</text>
</comment>
<evidence type="ECO:0000313" key="7">
    <source>
        <dbReference type="EMBL" id="GGD98673.1"/>
    </source>
</evidence>
<dbReference type="Pfam" id="PF00205">
    <property type="entry name" value="TPP_enzyme_M"/>
    <property type="match status" value="1"/>
</dbReference>
<feature type="domain" description="Thiamine pyrophosphate enzyme central" evidence="4">
    <location>
        <begin position="189"/>
        <end position="325"/>
    </location>
</feature>
<evidence type="ECO:0000256" key="1">
    <source>
        <dbReference type="ARBA" id="ARBA00007812"/>
    </source>
</evidence>
<name>A0A916ZHT8_9SPHN</name>
<feature type="domain" description="Thiamine pyrophosphate enzyme N-terminal TPP-binding" evidence="6">
    <location>
        <begin position="1"/>
        <end position="101"/>
    </location>
</feature>
<dbReference type="InterPro" id="IPR029061">
    <property type="entry name" value="THDP-binding"/>
</dbReference>
<evidence type="ECO:0000256" key="3">
    <source>
        <dbReference type="RuleBase" id="RU362132"/>
    </source>
</evidence>
<dbReference type="InterPro" id="IPR029035">
    <property type="entry name" value="DHS-like_NAD/FAD-binding_dom"/>
</dbReference>
<proteinExistence type="inferred from homology"/>
<dbReference type="Proteomes" id="UP000635071">
    <property type="component" value="Unassembled WGS sequence"/>
</dbReference>
<dbReference type="GO" id="GO:0050660">
    <property type="term" value="F:flavin adenine dinucleotide binding"/>
    <property type="evidence" value="ECO:0007669"/>
    <property type="project" value="TreeGrafter"/>
</dbReference>
<dbReference type="GO" id="GO:0003984">
    <property type="term" value="F:acetolactate synthase activity"/>
    <property type="evidence" value="ECO:0007669"/>
    <property type="project" value="TreeGrafter"/>
</dbReference>
<feature type="domain" description="Thiamine pyrophosphate enzyme TPP-binding" evidence="5">
    <location>
        <begin position="396"/>
        <end position="540"/>
    </location>
</feature>
<keyword evidence="8" id="KW-1185">Reference proteome</keyword>
<keyword evidence="2 3" id="KW-0786">Thiamine pyrophosphate</keyword>